<reference evidence="4" key="1">
    <citation type="submission" date="2021-02" db="EMBL/GenBank/DDBJ databases">
        <authorList>
            <person name="Dougan E. K."/>
            <person name="Rhodes N."/>
            <person name="Thang M."/>
            <person name="Chan C."/>
        </authorList>
    </citation>
    <scope>NUCLEOTIDE SEQUENCE</scope>
</reference>
<feature type="domain" description="EF-hand" evidence="3">
    <location>
        <begin position="124"/>
        <end position="159"/>
    </location>
</feature>
<dbReference type="PROSITE" id="PS50222">
    <property type="entry name" value="EF_HAND_2"/>
    <property type="match status" value="1"/>
</dbReference>
<dbReference type="SUPFAM" id="SSF47473">
    <property type="entry name" value="EF-hand"/>
    <property type="match status" value="1"/>
</dbReference>
<evidence type="ECO:0000313" key="4">
    <source>
        <dbReference type="EMBL" id="CAE8593581.1"/>
    </source>
</evidence>
<sequence>PGLAASRFRLRSLALLAFAAALHLELPFVWSPRWNRSSAWRAPQLLESGRTAALARSAAGQEEEASHHVNGASLGSPGGMFKAMEAEAQLASEIKIMSETMMTAAQEAREEVAERAESAGEASAYESALAEAFEAFDTDKDGQLTGEEVTMVLLVCGQKPPAELVGVLAGKSYRCSLEEFAMIYDQSETAEVPAAGDSQGDEDDDM</sequence>
<dbReference type="Proteomes" id="UP000654075">
    <property type="component" value="Unassembled WGS sequence"/>
</dbReference>
<evidence type="ECO:0000256" key="2">
    <source>
        <dbReference type="SAM" id="MobiDB-lite"/>
    </source>
</evidence>
<dbReference type="Gene3D" id="1.10.238.10">
    <property type="entry name" value="EF-hand"/>
    <property type="match status" value="1"/>
</dbReference>
<dbReference type="InterPro" id="IPR018247">
    <property type="entry name" value="EF_Hand_1_Ca_BS"/>
</dbReference>
<feature type="region of interest" description="Disordered" evidence="2">
    <location>
        <begin position="187"/>
        <end position="206"/>
    </location>
</feature>
<keyword evidence="1" id="KW-0106">Calcium</keyword>
<dbReference type="InterPro" id="IPR002048">
    <property type="entry name" value="EF_hand_dom"/>
</dbReference>
<evidence type="ECO:0000256" key="1">
    <source>
        <dbReference type="ARBA" id="ARBA00022837"/>
    </source>
</evidence>
<dbReference type="AlphaFoldDB" id="A0A813E7K6"/>
<keyword evidence="5" id="KW-1185">Reference proteome</keyword>
<protein>
    <recommendedName>
        <fullName evidence="3">EF-hand domain-containing protein</fullName>
    </recommendedName>
</protein>
<evidence type="ECO:0000313" key="5">
    <source>
        <dbReference type="Proteomes" id="UP000654075"/>
    </source>
</evidence>
<dbReference type="PROSITE" id="PS00018">
    <property type="entry name" value="EF_HAND_1"/>
    <property type="match status" value="1"/>
</dbReference>
<feature type="non-terminal residue" evidence="4">
    <location>
        <position position="1"/>
    </location>
</feature>
<dbReference type="EMBL" id="CAJNNV010006403">
    <property type="protein sequence ID" value="CAE8593581.1"/>
    <property type="molecule type" value="Genomic_DNA"/>
</dbReference>
<gene>
    <name evidence="4" type="ORF">PGLA1383_LOCUS12172</name>
</gene>
<accession>A0A813E7K6</accession>
<dbReference type="InterPro" id="IPR011992">
    <property type="entry name" value="EF-hand-dom_pair"/>
</dbReference>
<proteinExistence type="predicted"/>
<dbReference type="GO" id="GO:0005509">
    <property type="term" value="F:calcium ion binding"/>
    <property type="evidence" value="ECO:0007669"/>
    <property type="project" value="InterPro"/>
</dbReference>
<name>A0A813E7K6_POLGL</name>
<evidence type="ECO:0000259" key="3">
    <source>
        <dbReference type="PROSITE" id="PS50222"/>
    </source>
</evidence>
<comment type="caution">
    <text evidence="4">The sequence shown here is derived from an EMBL/GenBank/DDBJ whole genome shotgun (WGS) entry which is preliminary data.</text>
</comment>
<organism evidence="4 5">
    <name type="scientific">Polarella glacialis</name>
    <name type="common">Dinoflagellate</name>
    <dbReference type="NCBI Taxonomy" id="89957"/>
    <lineage>
        <taxon>Eukaryota</taxon>
        <taxon>Sar</taxon>
        <taxon>Alveolata</taxon>
        <taxon>Dinophyceae</taxon>
        <taxon>Suessiales</taxon>
        <taxon>Suessiaceae</taxon>
        <taxon>Polarella</taxon>
    </lineage>
</organism>